<evidence type="ECO:0000313" key="2">
    <source>
        <dbReference type="EMBL" id="OLN89040.1"/>
    </source>
</evidence>
<feature type="compositionally biased region" description="Polar residues" evidence="1">
    <location>
        <begin position="249"/>
        <end position="265"/>
    </location>
</feature>
<feature type="compositionally biased region" description="Acidic residues" evidence="1">
    <location>
        <begin position="611"/>
        <end position="621"/>
    </location>
</feature>
<feature type="region of interest" description="Disordered" evidence="1">
    <location>
        <begin position="283"/>
        <end position="367"/>
    </location>
</feature>
<evidence type="ECO:0000256" key="1">
    <source>
        <dbReference type="SAM" id="MobiDB-lite"/>
    </source>
</evidence>
<feature type="compositionally biased region" description="Basic and acidic residues" evidence="1">
    <location>
        <begin position="200"/>
        <end position="212"/>
    </location>
</feature>
<dbReference type="EMBL" id="MPGH01000084">
    <property type="protein sequence ID" value="OLN89040.1"/>
    <property type="molecule type" value="Genomic_DNA"/>
</dbReference>
<evidence type="ECO:0008006" key="4">
    <source>
        <dbReference type="Google" id="ProtNLM"/>
    </source>
</evidence>
<dbReference type="STRING" id="708187.A0A1Q8RWL7"/>
<feature type="compositionally biased region" description="Basic and acidic residues" evidence="1">
    <location>
        <begin position="601"/>
        <end position="610"/>
    </location>
</feature>
<feature type="compositionally biased region" description="Basic and acidic residues" evidence="1">
    <location>
        <begin position="354"/>
        <end position="366"/>
    </location>
</feature>
<proteinExistence type="predicted"/>
<feature type="region of interest" description="Disordered" evidence="1">
    <location>
        <begin position="194"/>
        <end position="271"/>
    </location>
</feature>
<feature type="compositionally biased region" description="Polar residues" evidence="1">
    <location>
        <begin position="171"/>
        <end position="181"/>
    </location>
</feature>
<protein>
    <recommendedName>
        <fullName evidence="4">Glucan 1, 4-alpha-glucosidase</fullName>
    </recommendedName>
</protein>
<feature type="compositionally biased region" description="Polar residues" evidence="1">
    <location>
        <begin position="697"/>
        <end position="706"/>
    </location>
</feature>
<feature type="region of interest" description="Disordered" evidence="1">
    <location>
        <begin position="601"/>
        <end position="775"/>
    </location>
</feature>
<evidence type="ECO:0000313" key="3">
    <source>
        <dbReference type="Proteomes" id="UP000186583"/>
    </source>
</evidence>
<gene>
    <name evidence="2" type="ORF">CCHL11_06000</name>
</gene>
<sequence length="805" mass="86397">MDDPWGSPWATTDNSTTPSAGSSNTILEPPPPAFLSAANNLAIPSSHSAWGDDDAFGDWTSPDLNQASNASPWAWGNEGTPTDQLTPTYEPRRKSSTPKWPQSRSASPGLRPPITPSGASPGHPSPDPWANHVSSLTKEEPEPLAQLPQIPDVPPLVLEPAQVEKDPFGPSSDTLEEQSATLESAISAADEVCFGPPEAHQCDKVIRPHEPPDVDDDDGSVSSSNSATSGEDDNETDDDLPDVRHADSPITSIEDNHPQKTTIQRKPSGKVLELVEMYDGIAKKTATTQERSSIPRRSASQEPQPGAEDTLNNGIEEVNSTEGGQVIRRAPTAVDSDSVDLPQVGVRATQSSEEAVKPSRPDHDPFEVDLSQLGLLIPEPSVDEALEPAGDVSDRIIHDSFSSISERKTWYRVSRHESLRKHNAGDDENYVRINWANSTLRQETLKTVRRWMEEDSFGGRAFHGGLARASGNQSFGWDATTAASPVDLDKVFGRKAKRQASFHRPRHSVGVLPPLSTVPIVSSSTTNTPASAQAANNWEGLATFGWSTGAGEDKSSKPSTFTTSLPLAFTGFDNKPKSHASLPAFTKPNALTLPVISTVEKQEEEKRCVAEVEEDDDDEWGDMVSPTTAETTDSTSLSKTGWDPVSTNPSPDTLKTGLSNGNISSESAADELRTGNNDTTGHSRTKSGVRDIGSVISPASASTTPTAVPEPHSQDGSHRPPASLHSFRSSSTAKRPPNILVAAQLTNPLDPSHGQPRVSSEDLRKTPLTTGLETPSTVLARDSTEDSDVVRLIIRNLPDLSYMLR</sequence>
<reference evidence="2 3" key="1">
    <citation type="submission" date="2016-11" db="EMBL/GenBank/DDBJ databases">
        <title>Draft Genome Assembly of Colletotrichum chlorophyti a pathogen of herbaceous plants.</title>
        <authorList>
            <person name="Gan P."/>
            <person name="Narusaka M."/>
            <person name="Tsushima A."/>
            <person name="Narusaka Y."/>
            <person name="Takano Y."/>
            <person name="Shirasu K."/>
        </authorList>
    </citation>
    <scope>NUCLEOTIDE SEQUENCE [LARGE SCALE GENOMIC DNA]</scope>
    <source>
        <strain evidence="2 3">NTL11</strain>
    </source>
</reference>
<dbReference type="AlphaFoldDB" id="A0A1Q8RWL7"/>
<feature type="compositionally biased region" description="Polar residues" evidence="1">
    <location>
        <begin position="62"/>
        <end position="71"/>
    </location>
</feature>
<dbReference type="Proteomes" id="UP000186583">
    <property type="component" value="Unassembled WGS sequence"/>
</dbReference>
<dbReference type="OrthoDB" id="3941134at2759"/>
<accession>A0A1Q8RWL7</accession>
<feature type="compositionally biased region" description="Polar residues" evidence="1">
    <location>
        <begin position="9"/>
        <end position="26"/>
    </location>
</feature>
<feature type="compositionally biased region" description="Polar residues" evidence="1">
    <location>
        <begin position="97"/>
        <end position="106"/>
    </location>
</feature>
<organism evidence="2 3">
    <name type="scientific">Colletotrichum chlorophyti</name>
    <dbReference type="NCBI Taxonomy" id="708187"/>
    <lineage>
        <taxon>Eukaryota</taxon>
        <taxon>Fungi</taxon>
        <taxon>Dikarya</taxon>
        <taxon>Ascomycota</taxon>
        <taxon>Pezizomycotina</taxon>
        <taxon>Sordariomycetes</taxon>
        <taxon>Hypocreomycetidae</taxon>
        <taxon>Glomerellales</taxon>
        <taxon>Glomerellaceae</taxon>
        <taxon>Colletotrichum</taxon>
    </lineage>
</organism>
<feature type="region of interest" description="Disordered" evidence="1">
    <location>
        <begin position="1"/>
        <end position="181"/>
    </location>
</feature>
<feature type="compositionally biased region" description="Polar residues" evidence="1">
    <location>
        <begin position="37"/>
        <end position="48"/>
    </location>
</feature>
<feature type="compositionally biased region" description="Polar residues" evidence="1">
    <location>
        <begin position="310"/>
        <end position="323"/>
    </location>
</feature>
<name>A0A1Q8RWL7_9PEZI</name>
<feature type="compositionally biased region" description="Polar residues" evidence="1">
    <location>
        <begin position="625"/>
        <end position="667"/>
    </location>
</feature>
<feature type="compositionally biased region" description="Acidic residues" evidence="1">
    <location>
        <begin position="230"/>
        <end position="240"/>
    </location>
</feature>
<keyword evidence="3" id="KW-1185">Reference proteome</keyword>
<comment type="caution">
    <text evidence="2">The sequence shown here is derived from an EMBL/GenBank/DDBJ whole genome shotgun (WGS) entry which is preliminary data.</text>
</comment>